<dbReference type="InterPro" id="IPR027785">
    <property type="entry name" value="UvrD-like_helicase_C"/>
</dbReference>
<evidence type="ECO:0000313" key="14">
    <source>
        <dbReference type="EMBL" id="RUO37029.1"/>
    </source>
</evidence>
<organism evidence="14 15">
    <name type="scientific">Aliidiomarina shirensis</name>
    <dbReference type="NCBI Taxonomy" id="1048642"/>
    <lineage>
        <taxon>Bacteria</taxon>
        <taxon>Pseudomonadati</taxon>
        <taxon>Pseudomonadota</taxon>
        <taxon>Gammaproteobacteria</taxon>
        <taxon>Alteromonadales</taxon>
        <taxon>Idiomarinaceae</taxon>
        <taxon>Aliidiomarina</taxon>
    </lineage>
</organism>
<keyword evidence="15" id="KW-1185">Reference proteome</keyword>
<keyword evidence="1 11" id="KW-0540">Nuclease</keyword>
<dbReference type="EC" id="5.6.2.3" evidence="11"/>
<dbReference type="AlphaFoldDB" id="A0A432WTC8"/>
<evidence type="ECO:0000256" key="9">
    <source>
        <dbReference type="ARBA" id="ARBA00023204"/>
    </source>
</evidence>
<dbReference type="InterPro" id="IPR006344">
    <property type="entry name" value="RecD"/>
</dbReference>
<evidence type="ECO:0000256" key="10">
    <source>
        <dbReference type="ARBA" id="ARBA00023235"/>
    </source>
</evidence>
<reference evidence="15" key="1">
    <citation type="journal article" date="2018" name="Front. Microbiol.">
        <title>Genome-Based Analysis Reveals the Taxonomy and Diversity of the Family Idiomarinaceae.</title>
        <authorList>
            <person name="Liu Y."/>
            <person name="Lai Q."/>
            <person name="Shao Z."/>
        </authorList>
    </citation>
    <scope>NUCLEOTIDE SEQUENCE [LARGE SCALE GENOMIC DNA]</scope>
    <source>
        <strain evidence="15">AIS</strain>
    </source>
</reference>
<keyword evidence="8 11" id="KW-0238">DNA-binding</keyword>
<evidence type="ECO:0000256" key="1">
    <source>
        <dbReference type="ARBA" id="ARBA00022722"/>
    </source>
</evidence>
<comment type="miscellaneous">
    <text evidence="11">In the RecBCD complex, RecB has a slow 3'-5' helicase, an exonuclease activity and loads RecA onto ssDNA, RecD has a fast 5'-3' helicase activity, while RecC stimulates the ATPase and processivity of the RecB helicase and contributes to recognition of the Chi site.</text>
</comment>
<feature type="domain" description="UvrD-like helicase C-terminal" evidence="12">
    <location>
        <begin position="588"/>
        <end position="635"/>
    </location>
</feature>
<feature type="binding site" evidence="11">
    <location>
        <begin position="189"/>
        <end position="196"/>
    </location>
    <ligand>
        <name>ATP</name>
        <dbReference type="ChEBI" id="CHEBI:30616"/>
    </ligand>
</feature>
<sequence>MNLHSVQTWFTSAVARKELRPIDIELPRVLHKLAVEENALCWLLCALVSHQYGRGHSCMRLSELVQAPEYVLGFALPNELRAVLVETDLHTALQQCAWVQCIEQPEAPIEKPLVYFSGALYLARLWKAEHSVAQAIHTRIGASSSLRTADSDLPALIQRVFGEQSTTGIDWQALACAMAAQRKFAIITGGPGTGKTTTVVRLLAILRQKHGDNLRILLAAPTGKAAARLTESIAGAIDRLPASMQTGIPTDVTTLHKMLGVRPFRRSFKHSAQHPLAADVVVVDEASMVDLEMMAALMNALPEHAQLVLLGDKDQLASVEAGSVLGDLCKGAEAGNYNAATLSMLQTYTAHDLSAYADSSVPDVSKVYNQATVMLRESHRFGAESGIGNLARAVNAGEIYRTLPKTPRSDTAYTAESIFTAFDDLNLLAPEQSGTIYPTEFAELRKLVIAGYQTYLQVVAKGEASGELDNTLSARDNWAKEVLKTHRSFQLLVALRKGMWGVQGLNDTVSEWLQSAGLIARAVSGTRTWYAGRPVLVQRNNYTLNLMNGDIGITLPDPETGKLRVVFEQADGNIKWVLPSRLSDVETVFALTVHKSQGSEFTHTVLVLPDELNPVLTRELVYTGITRASKQFTLVAAKPSVFVDAVQQRVIRSSGL</sequence>
<dbReference type="SUPFAM" id="SSF52540">
    <property type="entry name" value="P-loop containing nucleoside triphosphate hydrolases"/>
    <property type="match status" value="2"/>
</dbReference>
<dbReference type="EMBL" id="PIPP01000003">
    <property type="protein sequence ID" value="RUO37029.1"/>
    <property type="molecule type" value="Genomic_DNA"/>
</dbReference>
<protein>
    <recommendedName>
        <fullName evidence="11">RecBCD enzyme subunit RecD</fullName>
        <ecNumber evidence="11">5.6.2.3</ecNumber>
    </recommendedName>
    <alternativeName>
        <fullName evidence="11">DNA 5'-3' helicase subunit RecD</fullName>
    </alternativeName>
    <alternativeName>
        <fullName evidence="11">Exonuclease V subunit RecD</fullName>
        <shortName evidence="11">ExoV subunit RecD</shortName>
    </alternativeName>
    <alternativeName>
        <fullName evidence="11">Helicase/nuclease RecBCD subunit RecD</fullName>
    </alternativeName>
</protein>
<dbReference type="GO" id="GO:0017116">
    <property type="term" value="F:single-stranded DNA helicase activity"/>
    <property type="evidence" value="ECO:0007669"/>
    <property type="project" value="TreeGrafter"/>
</dbReference>
<gene>
    <name evidence="11 14" type="primary">recD</name>
    <name evidence="14" type="ORF">CWE13_08130</name>
</gene>
<keyword evidence="6 11" id="KW-0269">Exonuclease</keyword>
<dbReference type="CDD" id="cd18809">
    <property type="entry name" value="SF1_C_RecD"/>
    <property type="match status" value="1"/>
</dbReference>
<comment type="function">
    <text evidence="11">A helicase/nuclease that prepares dsDNA breaks (DSB) for recombinational DNA repair. Binds to DSBs and unwinds DNA via a highly rapid and processive ATP-dependent bidirectional helicase activity. Unwinds dsDNA until it encounters a Chi (crossover hotspot instigator) sequence from the 3' direction. Cuts ssDNA a few nucleotides 3' to the Chi site. The properties and activities of the enzyme are changed at Chi. The Chi-altered holoenzyme produces a long 3'-ssDNA overhang and facilitates RecA-binding to the ssDNA for homologous DNA recombination and repair. Holoenzyme degrades any linearized DNA that is unable to undergo homologous recombination. In the holoenzyme this subunit has ssDNA-dependent ATPase and 5'-3' helicase activity. When added to pre-assembled RecBC greatly stimulates nuclease activity and augments holoenzyme processivity. Negatively regulates the RecA-loading ability of RecBCD.</text>
</comment>
<evidence type="ECO:0000259" key="13">
    <source>
        <dbReference type="Pfam" id="PF21185"/>
    </source>
</evidence>
<evidence type="ECO:0000256" key="4">
    <source>
        <dbReference type="ARBA" id="ARBA00022801"/>
    </source>
</evidence>
<feature type="domain" description="RecBCD enzyme subunit RecD N-terminal" evidence="13">
    <location>
        <begin position="16"/>
        <end position="121"/>
    </location>
</feature>
<name>A0A432WTC8_9GAMM</name>
<keyword evidence="9 11" id="KW-0234">DNA repair</keyword>
<keyword evidence="5 11" id="KW-0347">Helicase</keyword>
<dbReference type="HAMAP" id="MF_01487">
    <property type="entry name" value="RecD"/>
    <property type="match status" value="1"/>
</dbReference>
<dbReference type="GO" id="GO:0008854">
    <property type="term" value="F:exodeoxyribonuclease V activity"/>
    <property type="evidence" value="ECO:0007669"/>
    <property type="project" value="InterPro"/>
</dbReference>
<evidence type="ECO:0000256" key="7">
    <source>
        <dbReference type="ARBA" id="ARBA00022840"/>
    </source>
</evidence>
<keyword evidence="7 11" id="KW-0067">ATP-binding</keyword>
<comment type="caution">
    <text evidence="14">The sequence shown here is derived from an EMBL/GenBank/DDBJ whole genome shotgun (WGS) entry which is preliminary data.</text>
</comment>
<comment type="similarity">
    <text evidence="11">Belongs to the RecD family.</text>
</comment>
<dbReference type="OrthoDB" id="9803432at2"/>
<evidence type="ECO:0000256" key="2">
    <source>
        <dbReference type="ARBA" id="ARBA00022741"/>
    </source>
</evidence>
<evidence type="ECO:0000259" key="12">
    <source>
        <dbReference type="Pfam" id="PF13538"/>
    </source>
</evidence>
<dbReference type="GO" id="GO:0003677">
    <property type="term" value="F:DNA binding"/>
    <property type="evidence" value="ECO:0007669"/>
    <property type="project" value="UniProtKB-UniRule"/>
</dbReference>
<dbReference type="Gene3D" id="3.40.50.300">
    <property type="entry name" value="P-loop containing nucleotide triphosphate hydrolases"/>
    <property type="match status" value="3"/>
</dbReference>
<dbReference type="Pfam" id="PF13245">
    <property type="entry name" value="AAA_19"/>
    <property type="match status" value="1"/>
</dbReference>
<dbReference type="NCBIfam" id="TIGR01447">
    <property type="entry name" value="recD"/>
    <property type="match status" value="1"/>
</dbReference>
<evidence type="ECO:0000256" key="5">
    <source>
        <dbReference type="ARBA" id="ARBA00022806"/>
    </source>
</evidence>
<keyword evidence="10 11" id="KW-0413">Isomerase</keyword>
<keyword evidence="3 11" id="KW-0227">DNA damage</keyword>
<dbReference type="Proteomes" id="UP000286934">
    <property type="component" value="Unassembled WGS sequence"/>
</dbReference>
<proteinExistence type="inferred from homology"/>
<dbReference type="InterPro" id="IPR027417">
    <property type="entry name" value="P-loop_NTPase"/>
</dbReference>
<dbReference type="InterPro" id="IPR050534">
    <property type="entry name" value="Coronavir_polyprotein_1ab"/>
</dbReference>
<keyword evidence="2 11" id="KW-0547">Nucleotide-binding</keyword>
<dbReference type="GO" id="GO:0000724">
    <property type="term" value="P:double-strand break repair via homologous recombination"/>
    <property type="evidence" value="ECO:0007669"/>
    <property type="project" value="UniProtKB-UniRule"/>
</dbReference>
<keyword evidence="4 11" id="KW-0378">Hydrolase</keyword>
<evidence type="ECO:0000313" key="15">
    <source>
        <dbReference type="Proteomes" id="UP000286934"/>
    </source>
</evidence>
<dbReference type="CDD" id="cd17933">
    <property type="entry name" value="DEXSc_RecD-like"/>
    <property type="match status" value="1"/>
</dbReference>
<dbReference type="GO" id="GO:0016887">
    <property type="term" value="F:ATP hydrolysis activity"/>
    <property type="evidence" value="ECO:0007669"/>
    <property type="project" value="RHEA"/>
</dbReference>
<accession>A0A432WTC8</accession>
<dbReference type="InterPro" id="IPR041851">
    <property type="entry name" value="RecD_N_sf"/>
</dbReference>
<dbReference type="PANTHER" id="PTHR43788">
    <property type="entry name" value="DNA2/NAM7 HELICASE FAMILY MEMBER"/>
    <property type="match status" value="1"/>
</dbReference>
<dbReference type="GO" id="GO:0043139">
    <property type="term" value="F:5'-3' DNA helicase activity"/>
    <property type="evidence" value="ECO:0007669"/>
    <property type="project" value="UniProtKB-UniRule"/>
</dbReference>
<evidence type="ECO:0000256" key="11">
    <source>
        <dbReference type="HAMAP-Rule" id="MF_01487"/>
    </source>
</evidence>
<dbReference type="PANTHER" id="PTHR43788:SF6">
    <property type="entry name" value="DNA HELICASE B"/>
    <property type="match status" value="1"/>
</dbReference>
<evidence type="ECO:0000256" key="3">
    <source>
        <dbReference type="ARBA" id="ARBA00022763"/>
    </source>
</evidence>
<dbReference type="GO" id="GO:0009338">
    <property type="term" value="C:exodeoxyribonuclease V complex"/>
    <property type="evidence" value="ECO:0007669"/>
    <property type="project" value="InterPro"/>
</dbReference>
<dbReference type="Pfam" id="PF21185">
    <property type="entry name" value="RecD_N"/>
    <property type="match status" value="1"/>
</dbReference>
<comment type="catalytic activity">
    <reaction evidence="11">
        <text>ATP + H2O = ADP + phosphate + H(+)</text>
        <dbReference type="Rhea" id="RHEA:13065"/>
        <dbReference type="ChEBI" id="CHEBI:15377"/>
        <dbReference type="ChEBI" id="CHEBI:15378"/>
        <dbReference type="ChEBI" id="CHEBI:30616"/>
        <dbReference type="ChEBI" id="CHEBI:43474"/>
        <dbReference type="ChEBI" id="CHEBI:456216"/>
        <dbReference type="EC" id="5.6.2.3"/>
    </reaction>
</comment>
<comment type="subunit">
    <text evidence="11">Heterotrimer of RecB, RecC and RecD. All subunits contribute to DNA-binding.</text>
</comment>
<dbReference type="Gene3D" id="1.10.10.1020">
    <property type="entry name" value="RecBCD complex, subunit RecD, N-terminal domain"/>
    <property type="match status" value="1"/>
</dbReference>
<evidence type="ECO:0000256" key="6">
    <source>
        <dbReference type="ARBA" id="ARBA00022839"/>
    </source>
</evidence>
<dbReference type="GO" id="GO:0005524">
    <property type="term" value="F:ATP binding"/>
    <property type="evidence" value="ECO:0007669"/>
    <property type="project" value="UniProtKB-UniRule"/>
</dbReference>
<dbReference type="Pfam" id="PF13538">
    <property type="entry name" value="UvrD_C_2"/>
    <property type="match status" value="1"/>
</dbReference>
<evidence type="ECO:0000256" key="8">
    <source>
        <dbReference type="ARBA" id="ARBA00023125"/>
    </source>
</evidence>
<dbReference type="InterPro" id="IPR049550">
    <property type="entry name" value="RecD_N"/>
</dbReference>